<accession>A0A8X7VRN6</accession>
<dbReference type="Pfam" id="PF00658">
    <property type="entry name" value="MLLE"/>
    <property type="match status" value="1"/>
</dbReference>
<reference evidence="2 3" key="1">
    <citation type="submission" date="2020-02" db="EMBL/GenBank/DDBJ databases">
        <authorList>
            <person name="Ma Q."/>
            <person name="Huang Y."/>
            <person name="Song X."/>
            <person name="Pei D."/>
        </authorList>
    </citation>
    <scope>NUCLEOTIDE SEQUENCE [LARGE SCALE GENOMIC DNA]</scope>
    <source>
        <strain evidence="2">Sxm20200214</strain>
        <tissue evidence="2">Leaf</tissue>
    </source>
</reference>
<dbReference type="SUPFAM" id="SSF63570">
    <property type="entry name" value="PABC (PABP) domain"/>
    <property type="match status" value="1"/>
</dbReference>
<name>A0A8X7VRN6_BRACI</name>
<sequence>MPPPISIYSIHDPFARAAFFRRSPVAVLAEALENRTPSEQRTLIGETLYPLVELLDPILTAKITGMLLELDRTLIFKLIESPEALKAKVNEAISVLISGAVFPTDEARPARS</sequence>
<dbReference type="OrthoDB" id="1109642at2759"/>
<comment type="caution">
    <text evidence="2">The sequence shown here is derived from an EMBL/GenBank/DDBJ whole genome shotgun (WGS) entry which is preliminary data.</text>
</comment>
<dbReference type="Proteomes" id="UP000886595">
    <property type="component" value="Unassembled WGS sequence"/>
</dbReference>
<dbReference type="SMART" id="SM00517">
    <property type="entry name" value="PolyA"/>
    <property type="match status" value="1"/>
</dbReference>
<evidence type="ECO:0000259" key="1">
    <source>
        <dbReference type="PROSITE" id="PS51309"/>
    </source>
</evidence>
<evidence type="ECO:0000313" key="2">
    <source>
        <dbReference type="EMBL" id="KAG2315913.1"/>
    </source>
</evidence>
<dbReference type="PROSITE" id="PS51309">
    <property type="entry name" value="PABC"/>
    <property type="match status" value="1"/>
</dbReference>
<gene>
    <name evidence="2" type="ORF">Bca52824_019035</name>
</gene>
<keyword evidence="3" id="KW-1185">Reference proteome</keyword>
<proteinExistence type="predicted"/>
<evidence type="ECO:0000313" key="3">
    <source>
        <dbReference type="Proteomes" id="UP000886595"/>
    </source>
</evidence>
<dbReference type="EMBL" id="JAAMPC010000004">
    <property type="protein sequence ID" value="KAG2315913.1"/>
    <property type="molecule type" value="Genomic_DNA"/>
</dbReference>
<dbReference type="InterPro" id="IPR002004">
    <property type="entry name" value="PABP_HYD_C"/>
</dbReference>
<feature type="domain" description="PABC" evidence="1">
    <location>
        <begin position="24"/>
        <end position="101"/>
    </location>
</feature>
<dbReference type="GO" id="GO:0003723">
    <property type="term" value="F:RNA binding"/>
    <property type="evidence" value="ECO:0007669"/>
    <property type="project" value="InterPro"/>
</dbReference>
<dbReference type="InterPro" id="IPR036053">
    <property type="entry name" value="PABP-dom"/>
</dbReference>
<dbReference type="AlphaFoldDB" id="A0A8X7VRN6"/>
<dbReference type="Gene3D" id="1.10.1900.10">
    <property type="entry name" value="c-terminal domain of poly(a) binding protein"/>
    <property type="match status" value="1"/>
</dbReference>
<protein>
    <recommendedName>
        <fullName evidence="1">PABC domain-containing protein</fullName>
    </recommendedName>
</protein>
<organism evidence="2 3">
    <name type="scientific">Brassica carinata</name>
    <name type="common">Ethiopian mustard</name>
    <name type="synonym">Abyssinian cabbage</name>
    <dbReference type="NCBI Taxonomy" id="52824"/>
    <lineage>
        <taxon>Eukaryota</taxon>
        <taxon>Viridiplantae</taxon>
        <taxon>Streptophyta</taxon>
        <taxon>Embryophyta</taxon>
        <taxon>Tracheophyta</taxon>
        <taxon>Spermatophyta</taxon>
        <taxon>Magnoliopsida</taxon>
        <taxon>eudicotyledons</taxon>
        <taxon>Gunneridae</taxon>
        <taxon>Pentapetalae</taxon>
        <taxon>rosids</taxon>
        <taxon>malvids</taxon>
        <taxon>Brassicales</taxon>
        <taxon>Brassicaceae</taxon>
        <taxon>Brassiceae</taxon>
        <taxon>Brassica</taxon>
    </lineage>
</organism>